<dbReference type="STRING" id="29571.SAMN05878437_1971"/>
<dbReference type="AlphaFoldDB" id="A0A1M7H8Y3"/>
<feature type="chain" id="PRO_5012839274" evidence="3">
    <location>
        <begin position="23"/>
        <end position="260"/>
    </location>
</feature>
<feature type="signal peptide" evidence="3">
    <location>
        <begin position="1"/>
        <end position="22"/>
    </location>
</feature>
<dbReference type="RefSeq" id="WP_079553273.1">
    <property type="nucleotide sequence ID" value="NZ_LT670847.1"/>
</dbReference>
<name>A0A1M7H8Y3_9GAMM</name>
<evidence type="ECO:0000256" key="2">
    <source>
        <dbReference type="ARBA" id="ARBA00022729"/>
    </source>
</evidence>
<dbReference type="OrthoDB" id="6153233at2"/>
<proteinExistence type="inferred from homology"/>
<evidence type="ECO:0000256" key="3">
    <source>
        <dbReference type="SAM" id="SignalP"/>
    </source>
</evidence>
<gene>
    <name evidence="4" type="ORF">SAMN05878437_1971</name>
</gene>
<evidence type="ECO:0000313" key="4">
    <source>
        <dbReference type="EMBL" id="SHM24868.1"/>
    </source>
</evidence>
<dbReference type="Pfam" id="PF07012">
    <property type="entry name" value="Curlin_rpt"/>
    <property type="match status" value="2"/>
</dbReference>
<dbReference type="InParanoid" id="A0A1M7H8Y3"/>
<organism evidence="4 5">
    <name type="scientific">Vreelandella subglaciescola</name>
    <dbReference type="NCBI Taxonomy" id="29571"/>
    <lineage>
        <taxon>Bacteria</taxon>
        <taxon>Pseudomonadati</taxon>
        <taxon>Pseudomonadota</taxon>
        <taxon>Gammaproteobacteria</taxon>
        <taxon>Oceanospirillales</taxon>
        <taxon>Halomonadaceae</taxon>
        <taxon>Vreelandella</taxon>
    </lineage>
</organism>
<evidence type="ECO:0000256" key="1">
    <source>
        <dbReference type="ARBA" id="ARBA00009766"/>
    </source>
</evidence>
<dbReference type="Proteomes" id="UP000190911">
    <property type="component" value="Chromosome I"/>
</dbReference>
<evidence type="ECO:0000313" key="5">
    <source>
        <dbReference type="Proteomes" id="UP000190911"/>
    </source>
</evidence>
<accession>A0A1M7H8Y3</accession>
<comment type="similarity">
    <text evidence="1">Belongs to the CsgA/CsgB family.</text>
</comment>
<dbReference type="GO" id="GO:0007155">
    <property type="term" value="P:cell adhesion"/>
    <property type="evidence" value="ECO:0007669"/>
    <property type="project" value="InterPro"/>
</dbReference>
<sequence>MKMQMTTIAAAVALTVSVSAVAQTAPGSQFNGSRNTVNSMAGPLYDGNAVGSDSYINQTGNSNTNSVTQWGTQISRIKQNGSGNETTVVQDDVVGVAQTAPGQNYSKIDQDGKFNKADVNQLGEQNDSIINQDGNRNNANVAQDGTRNDSWVKQDGNDNVVDVYQHGELNDSYIKFTGDSNSADVFQHGDELDSDILASGNNNMHVVNQTGYGHDSFISTHGSNNTQTVNQAGSFSSSGQHFSQILTNGNGNTNSVYQGN</sequence>
<dbReference type="InterPro" id="IPR009742">
    <property type="entry name" value="Curlin_rpt"/>
</dbReference>
<dbReference type="EMBL" id="LT670847">
    <property type="protein sequence ID" value="SHM24868.1"/>
    <property type="molecule type" value="Genomic_DNA"/>
</dbReference>
<protein>
    <submittedName>
        <fullName evidence="4">Curlin associated repeat-containing protein</fullName>
    </submittedName>
</protein>
<reference evidence="4 5" key="1">
    <citation type="submission" date="2016-11" db="EMBL/GenBank/DDBJ databases">
        <authorList>
            <person name="Jaros S."/>
            <person name="Januszkiewicz K."/>
            <person name="Wedrychowicz H."/>
        </authorList>
    </citation>
    <scope>NUCLEOTIDE SEQUENCE [LARGE SCALE GENOMIC DNA]</scope>
    <source>
        <strain evidence="4 5">ACAM 12</strain>
    </source>
</reference>
<keyword evidence="5" id="KW-1185">Reference proteome</keyword>
<dbReference type="GO" id="GO:0009289">
    <property type="term" value="C:pilus"/>
    <property type="evidence" value="ECO:0007669"/>
    <property type="project" value="InterPro"/>
</dbReference>
<keyword evidence="2 3" id="KW-0732">Signal</keyword>